<accession>A0A420R8L1</accession>
<evidence type="ECO:0000313" key="2">
    <source>
        <dbReference type="EMBL" id="RKL13351.1"/>
    </source>
</evidence>
<dbReference type="Proteomes" id="UP000283569">
    <property type="component" value="Unassembled WGS sequence"/>
</dbReference>
<feature type="region of interest" description="Disordered" evidence="1">
    <location>
        <begin position="1"/>
        <end position="21"/>
    </location>
</feature>
<feature type="compositionally biased region" description="Basic and acidic residues" evidence="1">
    <location>
        <begin position="161"/>
        <end position="170"/>
    </location>
</feature>
<reference evidence="2 3" key="1">
    <citation type="journal article" date="2018" name="Sci. Rep.">
        <title>Characterisation of pathogen-specific regions and novel effector candidates in Fusarium oxysporum f. sp. cepae.</title>
        <authorList>
            <person name="Armitage A.D."/>
            <person name="Taylor A."/>
            <person name="Sobczyk M.K."/>
            <person name="Baxter L."/>
            <person name="Greenfield B.P."/>
            <person name="Bates H.J."/>
            <person name="Wilson F."/>
            <person name="Jackson A.C."/>
            <person name="Ott S."/>
            <person name="Harrison R.J."/>
            <person name="Clarkson J.P."/>
        </authorList>
    </citation>
    <scope>NUCLEOTIDE SEQUENCE [LARGE SCALE GENOMIC DNA]</scope>
    <source>
        <strain evidence="2 3">Fp_A8</strain>
    </source>
</reference>
<comment type="caution">
    <text evidence="2">The sequence shown here is derived from an EMBL/GenBank/DDBJ whole genome shotgun (WGS) entry which is preliminary data.</text>
</comment>
<protein>
    <submittedName>
        <fullName evidence="2">Uncharacterized protein</fullName>
    </submittedName>
</protein>
<feature type="region of interest" description="Disordered" evidence="1">
    <location>
        <begin position="153"/>
        <end position="202"/>
    </location>
</feature>
<name>A0A420R8L1_GIBIN</name>
<dbReference type="AlphaFoldDB" id="A0A420R8L1"/>
<dbReference type="EMBL" id="MRDB01000517">
    <property type="protein sequence ID" value="RKL13351.1"/>
    <property type="molecule type" value="Genomic_DNA"/>
</dbReference>
<feature type="compositionally biased region" description="Basic residues" evidence="1">
    <location>
        <begin position="185"/>
        <end position="202"/>
    </location>
</feature>
<gene>
    <name evidence="2" type="ORF">BFJ72_g15412</name>
</gene>
<feature type="compositionally biased region" description="Basic and acidic residues" evidence="1">
    <location>
        <begin position="7"/>
        <end position="17"/>
    </location>
</feature>
<evidence type="ECO:0000313" key="3">
    <source>
        <dbReference type="Proteomes" id="UP000283569"/>
    </source>
</evidence>
<sequence>RMVARVIEQRTARDRQQRPPQGMFAKAAVRGHRRQAIDAGSAQGPQQECLGLVVLMLRQCERFAVAQLGRECGASRQSRGTLGAQACAVLDLHAMHDQLNAPGVALLLAVQHPPIRIGLQAVVHVHRAQRSAGSLRAAPQPMQQHGGVDTTAVAHQQRRIQRNEGREGSHGGKYRVARQGCALHPQRRKQQQRPKQQQKRGS</sequence>
<feature type="non-terminal residue" evidence="2">
    <location>
        <position position="1"/>
    </location>
</feature>
<proteinExistence type="predicted"/>
<evidence type="ECO:0000256" key="1">
    <source>
        <dbReference type="SAM" id="MobiDB-lite"/>
    </source>
</evidence>
<organism evidence="2 3">
    <name type="scientific">Gibberella intermedia</name>
    <name type="common">Bulb rot disease fungus</name>
    <name type="synonym">Fusarium proliferatum</name>
    <dbReference type="NCBI Taxonomy" id="948311"/>
    <lineage>
        <taxon>Eukaryota</taxon>
        <taxon>Fungi</taxon>
        <taxon>Dikarya</taxon>
        <taxon>Ascomycota</taxon>
        <taxon>Pezizomycotina</taxon>
        <taxon>Sordariomycetes</taxon>
        <taxon>Hypocreomycetidae</taxon>
        <taxon>Hypocreales</taxon>
        <taxon>Nectriaceae</taxon>
        <taxon>Fusarium</taxon>
        <taxon>Fusarium fujikuroi species complex</taxon>
    </lineage>
</organism>